<feature type="region of interest" description="Disordered" evidence="2">
    <location>
        <begin position="508"/>
        <end position="527"/>
    </location>
</feature>
<feature type="compositionally biased region" description="Polar residues" evidence="2">
    <location>
        <begin position="346"/>
        <end position="361"/>
    </location>
</feature>
<dbReference type="RefSeq" id="XP_018839637.2">
    <property type="nucleotide sequence ID" value="XM_018984092.2"/>
</dbReference>
<dbReference type="AlphaFoldDB" id="A0A2I4G6V4"/>
<proteinExistence type="predicted"/>
<sequence>MLSFFRFMAFDPGDSSHNQVAHESSYSMLTAWQCDFYAGYGYDVIEEDALNEKSCIQVLRMLKTRADTEIDELEQDLVLLQSELACAEHEEWSELCCNALREKINCLDISLGSLRNTDESDIEVQLLMHVEPAERVHEIVRALLINYFPENNEQVVCYFHAEQPLHAIALDSSSNVTEHATYLLDENEMFSIIDSNISVKEETKESSITETCTGSNLSLKLQEKKTNDPEIIKPENTKAKDSNVDSLRLAAGHHNGKQMLEKNDVRSSQKGEAKEHSSTPNNTASQDLSLKPERKRKYNPEMIKPADTKIKNSCKDALPLVGQSNKKILGDSDLRTTSEEIEEHNSTQTVRDSILGSSSKLEGNRTDHGKEVKPAKTIGKDSSSDAIRNAAGCSPGKFELNVGGNLEVREDNSNAMHKIKILNSSSNPESKGGNLPKTAKPANAIGKSSSAEALRPATGLNRRKKGFGSESGAFRQAESAKSDLELKLSEFAVKIARRECIKGLKNAPTDKIESPDSSSRTECERKTPQRVMVQETGFIKTGDPSTSLLDLKDQRRQETTKLQLMERNSLAGDVPKAEAASDGKKSIFNFSLKLPKQKEKRKIGSDTPQVQERAFPAIGVLSNSSIGRSKSKQKFEVSTSDHSLNVEAAKRLGQRGQYEAKENSVAPVDCKSSVLVSQRKGKRTSKLPITEKIKDSTHVKMDLLNLPDNATDNGSEENLQIIKSYSDDSSAKALVPLPCKVLNLKDLTLIDLRAIAKKNKLTKYHKLRKHVLLELLADRLGCC</sequence>
<feature type="region of interest" description="Disordered" evidence="2">
    <location>
        <begin position="225"/>
        <end position="244"/>
    </location>
</feature>
<dbReference type="InParanoid" id="A0A2I4G6V4"/>
<feature type="coiled-coil region" evidence="1">
    <location>
        <begin position="56"/>
        <end position="90"/>
    </location>
</feature>
<feature type="region of interest" description="Disordered" evidence="2">
    <location>
        <begin position="423"/>
        <end position="479"/>
    </location>
</feature>
<name>A0A2I4G6V4_JUGRE</name>
<feature type="region of interest" description="Disordered" evidence="2">
    <location>
        <begin position="340"/>
        <end position="394"/>
    </location>
</feature>
<evidence type="ECO:0000256" key="2">
    <source>
        <dbReference type="SAM" id="MobiDB-lite"/>
    </source>
</evidence>
<evidence type="ECO:0000313" key="3">
    <source>
        <dbReference type="Proteomes" id="UP000235220"/>
    </source>
</evidence>
<keyword evidence="1" id="KW-0175">Coiled coil</keyword>
<evidence type="ECO:0000256" key="1">
    <source>
        <dbReference type="SAM" id="Coils"/>
    </source>
</evidence>
<feature type="region of interest" description="Disordered" evidence="2">
    <location>
        <begin position="252"/>
        <end position="310"/>
    </location>
</feature>
<accession>A0A2I4G6V4</accession>
<organism evidence="3 4">
    <name type="scientific">Juglans regia</name>
    <name type="common">English walnut</name>
    <dbReference type="NCBI Taxonomy" id="51240"/>
    <lineage>
        <taxon>Eukaryota</taxon>
        <taxon>Viridiplantae</taxon>
        <taxon>Streptophyta</taxon>
        <taxon>Embryophyta</taxon>
        <taxon>Tracheophyta</taxon>
        <taxon>Spermatophyta</taxon>
        <taxon>Magnoliopsida</taxon>
        <taxon>eudicotyledons</taxon>
        <taxon>Gunneridae</taxon>
        <taxon>Pentapetalae</taxon>
        <taxon>rosids</taxon>
        <taxon>fabids</taxon>
        <taxon>Fagales</taxon>
        <taxon>Juglandaceae</taxon>
        <taxon>Juglans</taxon>
    </lineage>
</organism>
<feature type="compositionally biased region" description="Basic and acidic residues" evidence="2">
    <location>
        <begin position="259"/>
        <end position="277"/>
    </location>
</feature>
<gene>
    <name evidence="4" type="primary">LOC109005257</name>
</gene>
<evidence type="ECO:0000313" key="4">
    <source>
        <dbReference type="RefSeq" id="XP_018839637.2"/>
    </source>
</evidence>
<dbReference type="KEGG" id="jre:109005257"/>
<dbReference type="GeneID" id="109005257"/>
<protein>
    <submittedName>
        <fullName evidence="4">Uncharacterized protein LOC109005257 isoform X1</fullName>
    </submittedName>
</protein>
<keyword evidence="3" id="KW-1185">Reference proteome</keyword>
<feature type="compositionally biased region" description="Basic and acidic residues" evidence="2">
    <location>
        <begin position="362"/>
        <end position="383"/>
    </location>
</feature>
<reference evidence="4" key="1">
    <citation type="submission" date="2025-08" db="UniProtKB">
        <authorList>
            <consortium name="RefSeq"/>
        </authorList>
    </citation>
    <scope>IDENTIFICATION</scope>
    <source>
        <tissue evidence="4">Leaves</tissue>
    </source>
</reference>
<dbReference type="Proteomes" id="UP000235220">
    <property type="component" value="Chromosome 3"/>
</dbReference>
<feature type="compositionally biased region" description="Basic and acidic residues" evidence="2">
    <location>
        <begin position="225"/>
        <end position="243"/>
    </location>
</feature>
<feature type="compositionally biased region" description="Polar residues" evidence="2">
    <location>
        <begin position="278"/>
        <end position="288"/>
    </location>
</feature>
<dbReference type="OrthoDB" id="1065581at2759"/>